<proteinExistence type="predicted"/>
<evidence type="ECO:0000313" key="2">
    <source>
        <dbReference type="Proteomes" id="UP000270094"/>
    </source>
</evidence>
<gene>
    <name evidence="1" type="ORF">SVUK_LOCUS14100</name>
</gene>
<keyword evidence="2" id="KW-1185">Reference proteome</keyword>
<dbReference type="Proteomes" id="UP000270094">
    <property type="component" value="Unassembled WGS sequence"/>
</dbReference>
<organism evidence="1 2">
    <name type="scientific">Strongylus vulgaris</name>
    <name type="common">Blood worm</name>
    <dbReference type="NCBI Taxonomy" id="40348"/>
    <lineage>
        <taxon>Eukaryota</taxon>
        <taxon>Metazoa</taxon>
        <taxon>Ecdysozoa</taxon>
        <taxon>Nematoda</taxon>
        <taxon>Chromadorea</taxon>
        <taxon>Rhabditida</taxon>
        <taxon>Rhabditina</taxon>
        <taxon>Rhabditomorpha</taxon>
        <taxon>Strongyloidea</taxon>
        <taxon>Strongylidae</taxon>
        <taxon>Strongylus</taxon>
    </lineage>
</organism>
<dbReference type="PANTHER" id="PTHR31664">
    <property type="entry name" value="PROTEIN CBG16427"/>
    <property type="match status" value="1"/>
</dbReference>
<dbReference type="AlphaFoldDB" id="A0A3P7LIK1"/>
<evidence type="ECO:0008006" key="3">
    <source>
        <dbReference type="Google" id="ProtNLM"/>
    </source>
</evidence>
<sequence>MKAGDYLIITADYETTTEKVGVITGKFTQIWRKTNDTYLIIHDEFAMN</sequence>
<protein>
    <recommendedName>
        <fullName evidence="3">DUF4440 domain-containing protein</fullName>
    </recommendedName>
</protein>
<dbReference type="OrthoDB" id="5793381at2759"/>
<dbReference type="PANTHER" id="PTHR31664:SF4">
    <property type="entry name" value="DUF4440 DOMAIN-CONTAINING PROTEIN"/>
    <property type="match status" value="1"/>
</dbReference>
<name>A0A3P7LIK1_STRVU</name>
<accession>A0A3P7LIK1</accession>
<reference evidence="1 2" key="1">
    <citation type="submission" date="2018-11" db="EMBL/GenBank/DDBJ databases">
        <authorList>
            <consortium name="Pathogen Informatics"/>
        </authorList>
    </citation>
    <scope>NUCLEOTIDE SEQUENCE [LARGE SCALE GENOMIC DNA]</scope>
</reference>
<dbReference type="Gene3D" id="3.10.450.50">
    <property type="match status" value="1"/>
</dbReference>
<evidence type="ECO:0000313" key="1">
    <source>
        <dbReference type="EMBL" id="VDM79102.1"/>
    </source>
</evidence>
<dbReference type="EMBL" id="UYYB01103966">
    <property type="protein sequence ID" value="VDM79102.1"/>
    <property type="molecule type" value="Genomic_DNA"/>
</dbReference>